<dbReference type="SUPFAM" id="SSF159501">
    <property type="entry name" value="EreA/ChaN-like"/>
    <property type="match status" value="1"/>
</dbReference>
<name>A0A0F9J708_9ZZZZ</name>
<organism evidence="2">
    <name type="scientific">marine sediment metagenome</name>
    <dbReference type="NCBI Taxonomy" id="412755"/>
    <lineage>
        <taxon>unclassified sequences</taxon>
        <taxon>metagenomes</taxon>
        <taxon>ecological metagenomes</taxon>
    </lineage>
</organism>
<dbReference type="Pfam" id="PF04187">
    <property type="entry name" value="Cofac_haem_bdg"/>
    <property type="match status" value="1"/>
</dbReference>
<protein>
    <recommendedName>
        <fullName evidence="1">Haem-binding uptake Tiki superfamily ChaN domain-containing protein</fullName>
    </recommendedName>
</protein>
<evidence type="ECO:0000313" key="2">
    <source>
        <dbReference type="EMBL" id="KKM65293.1"/>
    </source>
</evidence>
<dbReference type="AlphaFoldDB" id="A0A0F9J708"/>
<feature type="domain" description="Haem-binding uptake Tiki superfamily ChaN" evidence="1">
    <location>
        <begin position="14"/>
        <end position="115"/>
    </location>
</feature>
<reference evidence="2" key="1">
    <citation type="journal article" date="2015" name="Nature">
        <title>Complex archaea that bridge the gap between prokaryotes and eukaryotes.</title>
        <authorList>
            <person name="Spang A."/>
            <person name="Saw J.H."/>
            <person name="Jorgensen S.L."/>
            <person name="Zaremba-Niedzwiedzka K."/>
            <person name="Martijn J."/>
            <person name="Lind A.E."/>
            <person name="van Eijk R."/>
            <person name="Schleper C."/>
            <person name="Guy L."/>
            <person name="Ettema T.J."/>
        </authorList>
    </citation>
    <scope>NUCLEOTIDE SEQUENCE</scope>
</reference>
<evidence type="ECO:0000259" key="1">
    <source>
        <dbReference type="Pfam" id="PF04187"/>
    </source>
</evidence>
<gene>
    <name evidence="2" type="ORF">LCGC14_1492740</name>
</gene>
<accession>A0A0F9J708</accession>
<dbReference type="EMBL" id="LAZR01010751">
    <property type="protein sequence ID" value="KKM65293.1"/>
    <property type="molecule type" value="Genomic_DNA"/>
</dbReference>
<dbReference type="InterPro" id="IPR007314">
    <property type="entry name" value="Cofac_haem-bd_dom"/>
</dbReference>
<proteinExistence type="predicted"/>
<comment type="caution">
    <text evidence="2">The sequence shown here is derived from an EMBL/GenBank/DDBJ whole genome shotgun (WGS) entry which is preliminary data.</text>
</comment>
<sequence>MNKINTDVNYKTMASNARLVMLGESSHSTAGYKYEAIKAIKQLKAAGFTHFAIEMLPRAMQEKIDFYQRTGKGFNVIQQYFNKYWTHGYLTPHAYGELVKAARDIGMKIVALDVLVETMDIMDSVCSSDKGIGGDCFDTHTYRNALWAVNLATILNRSSQNRVVAFMHRFHAVLNAADQPGVDVFLKDHNIFNVRFIDFIGGLSCISDRRCSGDSNQDKSLKELYFYREGYPYESSVKSFQVHIPEKRVNSDGSLQW</sequence>
<dbReference type="Gene3D" id="3.40.50.11550">
    <property type="match status" value="1"/>
</dbReference>